<dbReference type="FunFam" id="3.20.20.300:FF:000002">
    <property type="entry name" value="Probable beta-glucosidase"/>
    <property type="match status" value="1"/>
</dbReference>
<dbReference type="InterPro" id="IPR026891">
    <property type="entry name" value="Fn3-like"/>
</dbReference>
<keyword evidence="11" id="KW-0326">Glycosidase</keyword>
<dbReference type="InterPro" id="IPR036962">
    <property type="entry name" value="Glyco_hydro_3_N_sf"/>
</dbReference>
<name>A0A4Q1BWH6_TREME</name>
<evidence type="ECO:0000256" key="18">
    <source>
        <dbReference type="SAM" id="MobiDB-lite"/>
    </source>
</evidence>
<evidence type="ECO:0000256" key="15">
    <source>
        <dbReference type="ARBA" id="ARBA00041276"/>
    </source>
</evidence>
<dbReference type="EMBL" id="SDIL01000002">
    <property type="protein sequence ID" value="RXK42426.1"/>
    <property type="molecule type" value="Genomic_DNA"/>
</dbReference>
<comment type="function">
    <text evidence="13">Beta-glucosidases are one of a number of cellulolytic enzymes involved in the degradation of cellulosic biomass. Catalyzes the last step releasing glucose from the inhibitory cellobiose.</text>
</comment>
<feature type="signal peptide" evidence="19">
    <location>
        <begin position="1"/>
        <end position="17"/>
    </location>
</feature>
<evidence type="ECO:0000313" key="22">
    <source>
        <dbReference type="Proteomes" id="UP000289152"/>
    </source>
</evidence>
<comment type="similarity">
    <text evidence="4">Belongs to the glycosyl hydrolase 3 family.</text>
</comment>
<keyword evidence="10" id="KW-0119">Carbohydrate metabolism</keyword>
<dbReference type="AlphaFoldDB" id="A0A4Q1BWH6"/>
<dbReference type="InterPro" id="IPR002772">
    <property type="entry name" value="Glyco_hydro_3_C"/>
</dbReference>
<dbReference type="Pfam" id="PF14310">
    <property type="entry name" value="Fn3-like"/>
    <property type="match status" value="1"/>
</dbReference>
<dbReference type="Proteomes" id="UP000289152">
    <property type="component" value="Unassembled WGS sequence"/>
</dbReference>
<dbReference type="GO" id="GO:0005576">
    <property type="term" value="C:extracellular region"/>
    <property type="evidence" value="ECO:0007669"/>
    <property type="project" value="UniProtKB-SubCell"/>
</dbReference>
<dbReference type="InterPro" id="IPR001764">
    <property type="entry name" value="Glyco_hydro_3_N"/>
</dbReference>
<feature type="domain" description="Fibronectin type III-like" evidence="20">
    <location>
        <begin position="728"/>
        <end position="798"/>
    </location>
</feature>
<comment type="subcellular location">
    <subcellularLocation>
        <location evidence="2">Secreted</location>
    </subcellularLocation>
</comment>
<evidence type="ECO:0000256" key="19">
    <source>
        <dbReference type="SAM" id="SignalP"/>
    </source>
</evidence>
<evidence type="ECO:0000256" key="13">
    <source>
        <dbReference type="ARBA" id="ARBA00024983"/>
    </source>
</evidence>
<evidence type="ECO:0000256" key="11">
    <source>
        <dbReference type="ARBA" id="ARBA00023295"/>
    </source>
</evidence>
<keyword evidence="22" id="KW-1185">Reference proteome</keyword>
<dbReference type="InterPro" id="IPR013783">
    <property type="entry name" value="Ig-like_fold"/>
</dbReference>
<evidence type="ECO:0000256" key="5">
    <source>
        <dbReference type="ARBA" id="ARBA00012744"/>
    </source>
</evidence>
<evidence type="ECO:0000313" key="21">
    <source>
        <dbReference type="EMBL" id="RXK42426.1"/>
    </source>
</evidence>
<dbReference type="SUPFAM" id="SSF52279">
    <property type="entry name" value="Beta-D-glucan exohydrolase, C-terminal domain"/>
    <property type="match status" value="1"/>
</dbReference>
<dbReference type="SMART" id="SM01217">
    <property type="entry name" value="Fn3_like"/>
    <property type="match status" value="1"/>
</dbReference>
<protein>
    <recommendedName>
        <fullName evidence="14">Probable beta-glucosidase G</fullName>
        <ecNumber evidence="5">3.2.1.21</ecNumber>
    </recommendedName>
    <alternativeName>
        <fullName evidence="15">Beta-D-glucoside glucohydrolase G</fullName>
    </alternativeName>
    <alternativeName>
        <fullName evidence="16">Cellobiase G</fullName>
    </alternativeName>
    <alternativeName>
        <fullName evidence="17">Gentiobiase G</fullName>
    </alternativeName>
</protein>
<evidence type="ECO:0000256" key="3">
    <source>
        <dbReference type="ARBA" id="ARBA00004987"/>
    </source>
</evidence>
<evidence type="ECO:0000256" key="1">
    <source>
        <dbReference type="ARBA" id="ARBA00000448"/>
    </source>
</evidence>
<evidence type="ECO:0000256" key="6">
    <source>
        <dbReference type="ARBA" id="ARBA00022525"/>
    </source>
</evidence>
<comment type="pathway">
    <text evidence="3">Glycan metabolism; cellulose degradation.</text>
</comment>
<dbReference type="PANTHER" id="PTHR42715">
    <property type="entry name" value="BETA-GLUCOSIDASE"/>
    <property type="match status" value="1"/>
</dbReference>
<proteinExistence type="inferred from homology"/>
<evidence type="ECO:0000256" key="16">
    <source>
        <dbReference type="ARBA" id="ARBA00041601"/>
    </source>
</evidence>
<dbReference type="Gene3D" id="3.40.50.1700">
    <property type="entry name" value="Glycoside hydrolase family 3 C-terminal domain"/>
    <property type="match status" value="1"/>
</dbReference>
<dbReference type="InParanoid" id="A0A4Q1BWH6"/>
<dbReference type="PANTHER" id="PTHR42715:SF12">
    <property type="entry name" value="BETA-GLUCOSIDASE G-RELATED"/>
    <property type="match status" value="1"/>
</dbReference>
<keyword evidence="9" id="KW-0325">Glycoprotein</keyword>
<dbReference type="SUPFAM" id="SSF51445">
    <property type="entry name" value="(Trans)glycosidases"/>
    <property type="match status" value="1"/>
</dbReference>
<dbReference type="InterPro" id="IPR036881">
    <property type="entry name" value="Glyco_hydro_3_C_sf"/>
</dbReference>
<evidence type="ECO:0000256" key="9">
    <source>
        <dbReference type="ARBA" id="ARBA00023180"/>
    </source>
</evidence>
<keyword evidence="12" id="KW-0624">Polysaccharide degradation</keyword>
<organism evidence="21 22">
    <name type="scientific">Tremella mesenterica</name>
    <name type="common">Jelly fungus</name>
    <dbReference type="NCBI Taxonomy" id="5217"/>
    <lineage>
        <taxon>Eukaryota</taxon>
        <taxon>Fungi</taxon>
        <taxon>Dikarya</taxon>
        <taxon>Basidiomycota</taxon>
        <taxon>Agaricomycotina</taxon>
        <taxon>Tremellomycetes</taxon>
        <taxon>Tremellales</taxon>
        <taxon>Tremellaceae</taxon>
        <taxon>Tremella</taxon>
    </lineage>
</organism>
<evidence type="ECO:0000256" key="7">
    <source>
        <dbReference type="ARBA" id="ARBA00022729"/>
    </source>
</evidence>
<comment type="catalytic activity">
    <reaction evidence="1">
        <text>Hydrolysis of terminal, non-reducing beta-D-glucosyl residues with release of beta-D-glucose.</text>
        <dbReference type="EC" id="3.2.1.21"/>
    </reaction>
</comment>
<dbReference type="InterPro" id="IPR017853">
    <property type="entry name" value="GH"/>
</dbReference>
<dbReference type="Pfam" id="PF00933">
    <property type="entry name" value="Glyco_hydro_3"/>
    <property type="match status" value="1"/>
</dbReference>
<reference evidence="21 22" key="1">
    <citation type="submission" date="2016-06" db="EMBL/GenBank/DDBJ databases">
        <title>Evolution of pathogenesis and genome organization in the Tremellales.</title>
        <authorList>
            <person name="Cuomo C."/>
            <person name="Litvintseva A."/>
            <person name="Heitman J."/>
            <person name="Chen Y."/>
            <person name="Sun S."/>
            <person name="Springer D."/>
            <person name="Dromer F."/>
            <person name="Young S."/>
            <person name="Zeng Q."/>
            <person name="Chapman S."/>
            <person name="Gujja S."/>
            <person name="Saif S."/>
            <person name="Birren B."/>
        </authorList>
    </citation>
    <scope>NUCLEOTIDE SEQUENCE [LARGE SCALE GENOMIC DNA]</scope>
    <source>
        <strain evidence="21 22">ATCC 28783</strain>
    </source>
</reference>
<keyword evidence="7 19" id="KW-0732">Signal</keyword>
<sequence length="812" mass="89429">MWGILNAALYLLPATITKWHTEDQQTHYEPLRPTYRGPLADGGLAWTQAFKMARDVVANMTILEKVNLTTAVVGPCQANSGGVPRLGIPGLCFNDGPSGPRYTDFVTQFPSPFTAAASFDRDLIEERAIRIGGEFVGKGINVELGPITGGPLGRSPFAGRNWEGFSPDPYLSSTMSFLTVRGMQSSGLITCAKHYFLYEQEPVCTGPVVDGGRTDCHDVSSEVDDKTVHELYLPSFAEAVRAGTGSVMCSYNRINGTASCQNDDSMNRLLKDELNFQGFDFGAAHSTVPSALAGMDMELPGEFFCKSSGILTRTMLIIQDGRRLYDAVLLGEVPTSRLDDMAQRILTPYFAQGQYREYPAVNYQKFNLRDSVEVHGMTFRNLHINNKGDNHLLARKIAAESTVMLKNSGVLPLNGVKRIGIFGTDADYPATMSGCGPDLFCGVASDRWYWNGTVTIGGGSGAAYADYIAAPLEAISLRARREGARVDYVAHDDPAHFGAMSWIASQSEVCLVFVSLFLVESWDRENLRLDKGGEELIQHVEGSCAGEVVVVLHIGGQVVMEDWIDLPNIGAVLFAGYPVGQETGNAIVDVLWGDVNPSAKLPFTIGRMASDWPTGNIVRDMSQSTKDIPHSPPNGKRETYPRSVFSEGTAIDYKWFDKWSIEPRFEFGFGMSYTSFELSYLSLSEEYRPQSDTIQNTNERYEGSADLYDILYVARVKVTNIGKVAGAAVPQLYMSFPSSEPDQPPNHLRGFAKPSLIPGQATVVEFPLRKKDLSVWDVERQLWRIPNGVFIFRVGQSSRDLPLLLESRIKSR</sequence>
<dbReference type="Gene3D" id="2.60.40.10">
    <property type="entry name" value="Immunoglobulins"/>
    <property type="match status" value="1"/>
</dbReference>
<dbReference type="Gene3D" id="3.20.20.300">
    <property type="entry name" value="Glycoside hydrolase, family 3, N-terminal domain"/>
    <property type="match status" value="1"/>
</dbReference>
<accession>A0A4Q1BWH6</accession>
<comment type="caution">
    <text evidence="21">The sequence shown here is derived from an EMBL/GenBank/DDBJ whole genome shotgun (WGS) entry which is preliminary data.</text>
</comment>
<evidence type="ECO:0000256" key="12">
    <source>
        <dbReference type="ARBA" id="ARBA00023326"/>
    </source>
</evidence>
<evidence type="ECO:0000256" key="17">
    <source>
        <dbReference type="ARBA" id="ARBA00041808"/>
    </source>
</evidence>
<evidence type="ECO:0000256" key="2">
    <source>
        <dbReference type="ARBA" id="ARBA00004613"/>
    </source>
</evidence>
<feature type="region of interest" description="Disordered" evidence="18">
    <location>
        <begin position="622"/>
        <end position="641"/>
    </location>
</feature>
<dbReference type="Pfam" id="PF01915">
    <property type="entry name" value="Glyco_hydro_3_C"/>
    <property type="match status" value="1"/>
</dbReference>
<evidence type="ECO:0000256" key="4">
    <source>
        <dbReference type="ARBA" id="ARBA00005336"/>
    </source>
</evidence>
<dbReference type="GO" id="GO:0009251">
    <property type="term" value="P:glucan catabolic process"/>
    <property type="evidence" value="ECO:0007669"/>
    <property type="project" value="TreeGrafter"/>
</dbReference>
<dbReference type="PRINTS" id="PR00133">
    <property type="entry name" value="GLHYDRLASE3"/>
</dbReference>
<evidence type="ECO:0000256" key="8">
    <source>
        <dbReference type="ARBA" id="ARBA00022801"/>
    </source>
</evidence>
<dbReference type="OrthoDB" id="416222at2759"/>
<gene>
    <name evidence="21" type="ORF">M231_00416</name>
</gene>
<keyword evidence="6" id="KW-0964">Secreted</keyword>
<keyword evidence="8" id="KW-0378">Hydrolase</keyword>
<evidence type="ECO:0000259" key="20">
    <source>
        <dbReference type="SMART" id="SM01217"/>
    </source>
</evidence>
<feature type="chain" id="PRO_5020657826" description="Probable beta-glucosidase G" evidence="19">
    <location>
        <begin position="18"/>
        <end position="812"/>
    </location>
</feature>
<evidence type="ECO:0000256" key="14">
    <source>
        <dbReference type="ARBA" id="ARBA00039579"/>
    </source>
</evidence>
<dbReference type="EC" id="3.2.1.21" evidence="5"/>
<dbReference type="InterPro" id="IPR050288">
    <property type="entry name" value="Cellulose_deg_GH3"/>
</dbReference>
<dbReference type="GO" id="GO:0008422">
    <property type="term" value="F:beta-glucosidase activity"/>
    <property type="evidence" value="ECO:0007669"/>
    <property type="project" value="UniProtKB-EC"/>
</dbReference>
<dbReference type="VEuPathDB" id="FungiDB:TREMEDRAFT_69280"/>
<evidence type="ECO:0000256" key="10">
    <source>
        <dbReference type="ARBA" id="ARBA00023277"/>
    </source>
</evidence>